<organism evidence="1 2">
    <name type="scientific">Rhipicephalus microplus</name>
    <name type="common">Cattle tick</name>
    <name type="synonym">Boophilus microplus</name>
    <dbReference type="NCBI Taxonomy" id="6941"/>
    <lineage>
        <taxon>Eukaryota</taxon>
        <taxon>Metazoa</taxon>
        <taxon>Ecdysozoa</taxon>
        <taxon>Arthropoda</taxon>
        <taxon>Chelicerata</taxon>
        <taxon>Arachnida</taxon>
        <taxon>Acari</taxon>
        <taxon>Parasitiformes</taxon>
        <taxon>Ixodida</taxon>
        <taxon>Ixodoidea</taxon>
        <taxon>Ixodidae</taxon>
        <taxon>Rhipicephalinae</taxon>
        <taxon>Rhipicephalus</taxon>
        <taxon>Boophilus</taxon>
    </lineage>
</organism>
<accession>A0A9J6DC77</accession>
<keyword evidence="2" id="KW-1185">Reference proteome</keyword>
<dbReference type="VEuPathDB" id="VectorBase:LOC119176998"/>
<protein>
    <recommendedName>
        <fullName evidence="3">CUB domain-containing protein</fullName>
    </recommendedName>
</protein>
<dbReference type="Gene3D" id="2.60.120.290">
    <property type="entry name" value="Spermadhesin, CUB domain"/>
    <property type="match status" value="1"/>
</dbReference>
<sequence length="194" mass="20712">MCWSACEGPALMRSGPCHDFEMSLCSLQGPGVCAVELKFDDLDVDGHMPRCEAGDAVQLGSTGERFCGVEPPPPIVIPITTEGLRMEFYSNGHRSGTGFALQLTQIENSCPKKGSACGDTISQERSRLEGPPVAGGACLYLLRKFDEAVCQVQVRFQRFSVGRNGACNQGRLLIAGRSLCGSRNPNSIGMAHSA</sequence>
<dbReference type="AlphaFoldDB" id="A0A9J6DC77"/>
<comment type="caution">
    <text evidence="1">The sequence shown here is derived from an EMBL/GenBank/DDBJ whole genome shotgun (WGS) entry which is preliminary data.</text>
</comment>
<evidence type="ECO:0000313" key="2">
    <source>
        <dbReference type="Proteomes" id="UP000821866"/>
    </source>
</evidence>
<evidence type="ECO:0008006" key="3">
    <source>
        <dbReference type="Google" id="ProtNLM"/>
    </source>
</evidence>
<dbReference type="Proteomes" id="UP000821866">
    <property type="component" value="Chromosome 8"/>
</dbReference>
<reference evidence="1" key="2">
    <citation type="submission" date="2021-09" db="EMBL/GenBank/DDBJ databases">
        <authorList>
            <person name="Jia N."/>
            <person name="Wang J."/>
            <person name="Shi W."/>
            <person name="Du L."/>
            <person name="Sun Y."/>
            <person name="Zhan W."/>
            <person name="Jiang J."/>
            <person name="Wang Q."/>
            <person name="Zhang B."/>
            <person name="Ji P."/>
            <person name="Sakyi L.B."/>
            <person name="Cui X."/>
            <person name="Yuan T."/>
            <person name="Jiang B."/>
            <person name="Yang W."/>
            <person name="Lam T.T.-Y."/>
            <person name="Chang Q."/>
            <person name="Ding S."/>
            <person name="Wang X."/>
            <person name="Zhu J."/>
            <person name="Ruan X."/>
            <person name="Zhao L."/>
            <person name="Wei J."/>
            <person name="Que T."/>
            <person name="Du C."/>
            <person name="Cheng J."/>
            <person name="Dai P."/>
            <person name="Han X."/>
            <person name="Huang E."/>
            <person name="Gao Y."/>
            <person name="Liu J."/>
            <person name="Shao H."/>
            <person name="Ye R."/>
            <person name="Li L."/>
            <person name="Wei W."/>
            <person name="Wang X."/>
            <person name="Wang C."/>
            <person name="Huo Q."/>
            <person name="Li W."/>
            <person name="Guo W."/>
            <person name="Chen H."/>
            <person name="Chen S."/>
            <person name="Zhou L."/>
            <person name="Zhou L."/>
            <person name="Ni X."/>
            <person name="Tian J."/>
            <person name="Zhou Y."/>
            <person name="Sheng Y."/>
            <person name="Liu T."/>
            <person name="Pan Y."/>
            <person name="Xia L."/>
            <person name="Li J."/>
            <person name="Zhao F."/>
            <person name="Cao W."/>
        </authorList>
    </citation>
    <scope>NUCLEOTIDE SEQUENCE</scope>
    <source>
        <strain evidence="1">Rmic-2018</strain>
        <tissue evidence="1">Larvae</tissue>
    </source>
</reference>
<name>A0A9J6DC77_RHIMP</name>
<dbReference type="InterPro" id="IPR035914">
    <property type="entry name" value="Sperma_CUB_dom_sf"/>
</dbReference>
<dbReference type="EMBL" id="JABSTU010000010">
    <property type="protein sequence ID" value="KAH8019741.1"/>
    <property type="molecule type" value="Genomic_DNA"/>
</dbReference>
<reference evidence="1" key="1">
    <citation type="journal article" date="2020" name="Cell">
        <title>Large-Scale Comparative Analyses of Tick Genomes Elucidate Their Genetic Diversity and Vector Capacities.</title>
        <authorList>
            <consortium name="Tick Genome and Microbiome Consortium (TIGMIC)"/>
            <person name="Jia N."/>
            <person name="Wang J."/>
            <person name="Shi W."/>
            <person name="Du L."/>
            <person name="Sun Y."/>
            <person name="Zhan W."/>
            <person name="Jiang J.F."/>
            <person name="Wang Q."/>
            <person name="Zhang B."/>
            <person name="Ji P."/>
            <person name="Bell-Sakyi L."/>
            <person name="Cui X.M."/>
            <person name="Yuan T.T."/>
            <person name="Jiang B.G."/>
            <person name="Yang W.F."/>
            <person name="Lam T.T."/>
            <person name="Chang Q.C."/>
            <person name="Ding S.J."/>
            <person name="Wang X.J."/>
            <person name="Zhu J.G."/>
            <person name="Ruan X.D."/>
            <person name="Zhao L."/>
            <person name="Wei J.T."/>
            <person name="Ye R.Z."/>
            <person name="Que T.C."/>
            <person name="Du C.H."/>
            <person name="Zhou Y.H."/>
            <person name="Cheng J.X."/>
            <person name="Dai P.F."/>
            <person name="Guo W.B."/>
            <person name="Han X.H."/>
            <person name="Huang E.J."/>
            <person name="Li L.F."/>
            <person name="Wei W."/>
            <person name="Gao Y.C."/>
            <person name="Liu J.Z."/>
            <person name="Shao H.Z."/>
            <person name="Wang X."/>
            <person name="Wang C.C."/>
            <person name="Yang T.C."/>
            <person name="Huo Q.B."/>
            <person name="Li W."/>
            <person name="Chen H.Y."/>
            <person name="Chen S.E."/>
            <person name="Zhou L.G."/>
            <person name="Ni X.B."/>
            <person name="Tian J.H."/>
            <person name="Sheng Y."/>
            <person name="Liu T."/>
            <person name="Pan Y.S."/>
            <person name="Xia L.Y."/>
            <person name="Li J."/>
            <person name="Zhao F."/>
            <person name="Cao W.C."/>
        </authorList>
    </citation>
    <scope>NUCLEOTIDE SEQUENCE</scope>
    <source>
        <strain evidence="1">Rmic-2018</strain>
    </source>
</reference>
<gene>
    <name evidence="1" type="ORF">HPB51_021564</name>
</gene>
<evidence type="ECO:0000313" key="1">
    <source>
        <dbReference type="EMBL" id="KAH8019741.1"/>
    </source>
</evidence>
<dbReference type="SUPFAM" id="SSF49854">
    <property type="entry name" value="Spermadhesin, CUB domain"/>
    <property type="match status" value="1"/>
</dbReference>
<proteinExistence type="predicted"/>